<dbReference type="AlphaFoldDB" id="A0A2G9GF41"/>
<dbReference type="InterPro" id="IPR050994">
    <property type="entry name" value="At_inactive_RLKs"/>
</dbReference>
<gene>
    <name evidence="2" type="ORF">CDL12_23556</name>
</gene>
<dbReference type="Gene3D" id="3.30.200.20">
    <property type="entry name" value="Phosphorylase Kinase, domain 1"/>
    <property type="match status" value="2"/>
</dbReference>
<dbReference type="STRING" id="429701.A0A2G9GF41"/>
<dbReference type="PANTHER" id="PTHR48010:SF1">
    <property type="entry name" value="PROTEIN KINASE DOMAIN-CONTAINING PROTEIN"/>
    <property type="match status" value="1"/>
</dbReference>
<evidence type="ECO:0000259" key="1">
    <source>
        <dbReference type="PROSITE" id="PS50011"/>
    </source>
</evidence>
<dbReference type="Pfam" id="PF07714">
    <property type="entry name" value="PK_Tyr_Ser-Thr"/>
    <property type="match status" value="2"/>
</dbReference>
<proteinExistence type="predicted"/>
<comment type="caution">
    <text evidence="2">The sequence shown here is derived from an EMBL/GenBank/DDBJ whole genome shotgun (WGS) entry which is preliminary data.</text>
</comment>
<protein>
    <submittedName>
        <fullName evidence="2">Serine/threonine protein kinase</fullName>
        <ecNumber evidence="2">2.7.11.1</ecNumber>
    </submittedName>
</protein>
<dbReference type="PROSITE" id="PS50011">
    <property type="entry name" value="PROTEIN_KINASE_DOM"/>
    <property type="match status" value="2"/>
</dbReference>
<dbReference type="FunFam" id="1.10.510.10:FF:000095">
    <property type="entry name" value="protein STRUBBELIG-RECEPTOR FAMILY 8"/>
    <property type="match status" value="1"/>
</dbReference>
<dbReference type="GO" id="GO:0005524">
    <property type="term" value="F:ATP binding"/>
    <property type="evidence" value="ECO:0007669"/>
    <property type="project" value="InterPro"/>
</dbReference>
<sequence length="645" mass="72245">MSAVYDNWERLVAAVLRKEQLWKLFYDQSRSPSVLSEASKLVLISDFTSAFGVTDLRLASAELLGKGTFGSSYLVAMHNGVKIVVKRLKSVNISEQDFKHHMNIVGNVRHENVAPLRAYYSSKDEQLMLYDYYSEGSVYALLRGQTSRNRAHVDWEARLKIAIGAARGIAEIHKQNGGKLVHGNIKSSNIFLNSQQYGCVSDLGLANMIETTFMLPAQCYAPEVKGTRNASQASDVYGFGIVLLELLPRKSTAHLPGDSKPVNVVKLVGSVKSKERGGKVFDANLCNYLRVREDMVKMLQIGIKCVAKSIKNRPKMSEVVNMLEDIYANPTFDLEDILRASSVVLSKGTFGTCYKASLENGKTIVLKRLKDVIVTFKDFQQHMEVIGRMRHENVADVRAYFRAEKVLVYDYYQDSISSLLHGKPGAAWKRLDWESRLRIAVGAARGLAHIHRQNLGKLVHGNIKSKNIFVDGEKQGIVSEAALATLTSTIKLPVRANCGYCAPEVTNTRELSQASDVYSFGIVLLELVSGKRSLGTTHGRSKVISLVDWVQSFSYNKWITKVVDLELRKYQIEEEAMVQLLQLAIDCVAIVPERRPRMPEIVKMLEKISGIEPSHESSFEDGLYDTWMESRLEDLLEDLLPKLTS</sequence>
<dbReference type="OrthoDB" id="907176at2759"/>
<evidence type="ECO:0000313" key="3">
    <source>
        <dbReference type="Proteomes" id="UP000231279"/>
    </source>
</evidence>
<keyword evidence="3" id="KW-1185">Reference proteome</keyword>
<dbReference type="EC" id="2.7.11.1" evidence="2"/>
<keyword evidence="2" id="KW-0808">Transferase</keyword>
<name>A0A2G9GF41_9LAMI</name>
<dbReference type="PANTHER" id="PTHR48010">
    <property type="entry name" value="OS05G0588300 PROTEIN"/>
    <property type="match status" value="1"/>
</dbReference>
<dbReference type="InterPro" id="IPR000719">
    <property type="entry name" value="Prot_kinase_dom"/>
</dbReference>
<dbReference type="Gene3D" id="1.10.510.10">
    <property type="entry name" value="Transferase(Phosphotransferase) domain 1"/>
    <property type="match status" value="2"/>
</dbReference>
<evidence type="ECO:0000313" key="2">
    <source>
        <dbReference type="EMBL" id="PIN03913.1"/>
    </source>
</evidence>
<organism evidence="2 3">
    <name type="scientific">Handroanthus impetiginosus</name>
    <dbReference type="NCBI Taxonomy" id="429701"/>
    <lineage>
        <taxon>Eukaryota</taxon>
        <taxon>Viridiplantae</taxon>
        <taxon>Streptophyta</taxon>
        <taxon>Embryophyta</taxon>
        <taxon>Tracheophyta</taxon>
        <taxon>Spermatophyta</taxon>
        <taxon>Magnoliopsida</taxon>
        <taxon>eudicotyledons</taxon>
        <taxon>Gunneridae</taxon>
        <taxon>Pentapetalae</taxon>
        <taxon>asterids</taxon>
        <taxon>lamiids</taxon>
        <taxon>Lamiales</taxon>
        <taxon>Bignoniaceae</taxon>
        <taxon>Crescentiina</taxon>
        <taxon>Tabebuia alliance</taxon>
        <taxon>Handroanthus</taxon>
    </lineage>
</organism>
<keyword evidence="2" id="KW-0418">Kinase</keyword>
<dbReference type="SUPFAM" id="SSF56112">
    <property type="entry name" value="Protein kinase-like (PK-like)"/>
    <property type="match status" value="2"/>
</dbReference>
<reference evidence="3" key="1">
    <citation type="journal article" date="2018" name="Gigascience">
        <title>Genome assembly of the Pink Ipe (Handroanthus impetiginosus, Bignoniaceae), a highly valued, ecologically keystone Neotropical timber forest tree.</title>
        <authorList>
            <person name="Silva-Junior O.B."/>
            <person name="Grattapaglia D."/>
            <person name="Novaes E."/>
            <person name="Collevatti R.G."/>
        </authorList>
    </citation>
    <scope>NUCLEOTIDE SEQUENCE [LARGE SCALE GENOMIC DNA]</scope>
    <source>
        <strain evidence="3">cv. UFG-1</strain>
    </source>
</reference>
<dbReference type="EMBL" id="NKXS01005346">
    <property type="protein sequence ID" value="PIN03913.1"/>
    <property type="molecule type" value="Genomic_DNA"/>
</dbReference>
<feature type="domain" description="Protein kinase" evidence="1">
    <location>
        <begin position="339"/>
        <end position="608"/>
    </location>
</feature>
<dbReference type="InterPro" id="IPR001245">
    <property type="entry name" value="Ser-Thr/Tyr_kinase_cat_dom"/>
</dbReference>
<dbReference type="GO" id="GO:0004674">
    <property type="term" value="F:protein serine/threonine kinase activity"/>
    <property type="evidence" value="ECO:0007669"/>
    <property type="project" value="UniProtKB-KW"/>
</dbReference>
<dbReference type="InterPro" id="IPR011009">
    <property type="entry name" value="Kinase-like_dom_sf"/>
</dbReference>
<keyword evidence="2" id="KW-0723">Serine/threonine-protein kinase</keyword>
<accession>A0A2G9GF41</accession>
<dbReference type="Proteomes" id="UP000231279">
    <property type="component" value="Unassembled WGS sequence"/>
</dbReference>
<feature type="domain" description="Protein kinase" evidence="1">
    <location>
        <begin position="58"/>
        <end position="332"/>
    </location>
</feature>